<keyword evidence="1" id="KW-0812">Transmembrane</keyword>
<keyword evidence="1" id="KW-1133">Transmembrane helix</keyword>
<dbReference type="Proteomes" id="UP000076967">
    <property type="component" value="Unassembled WGS sequence"/>
</dbReference>
<dbReference type="PANTHER" id="PTHR21666">
    <property type="entry name" value="PEPTIDASE-RELATED"/>
    <property type="match status" value="1"/>
</dbReference>
<evidence type="ECO:0000313" key="3">
    <source>
        <dbReference type="EMBL" id="OAB46660.1"/>
    </source>
</evidence>
<protein>
    <recommendedName>
        <fullName evidence="2">M23ase beta-sheet core domain-containing protein</fullName>
    </recommendedName>
</protein>
<dbReference type="Gene3D" id="2.70.70.10">
    <property type="entry name" value="Glucose Permease (Domain IIA)"/>
    <property type="match status" value="1"/>
</dbReference>
<gene>
    <name evidence="3" type="ORF">PGLA_00065</name>
</gene>
<feature type="domain" description="M23ase beta-sheet core" evidence="2">
    <location>
        <begin position="177"/>
        <end position="261"/>
    </location>
</feature>
<dbReference type="CDD" id="cd12797">
    <property type="entry name" value="M23_peptidase"/>
    <property type="match status" value="1"/>
</dbReference>
<dbReference type="InterPro" id="IPR011055">
    <property type="entry name" value="Dup_hybrid_motif"/>
</dbReference>
<dbReference type="STRING" id="494026.PGLA_00065"/>
<dbReference type="RefSeq" id="WP_068527071.1">
    <property type="nucleotide sequence ID" value="NZ_LVJH01000001.1"/>
</dbReference>
<feature type="transmembrane region" description="Helical" evidence="1">
    <location>
        <begin position="70"/>
        <end position="90"/>
    </location>
</feature>
<evidence type="ECO:0000256" key="1">
    <source>
        <dbReference type="SAM" id="Phobius"/>
    </source>
</evidence>
<name>A0A168PDH6_9BACL</name>
<dbReference type="InterPro" id="IPR050570">
    <property type="entry name" value="Cell_wall_metabolism_enzyme"/>
</dbReference>
<dbReference type="SUPFAM" id="SSF51261">
    <property type="entry name" value="Duplicated hybrid motif"/>
    <property type="match status" value="1"/>
</dbReference>
<dbReference type="GO" id="GO:0004222">
    <property type="term" value="F:metalloendopeptidase activity"/>
    <property type="evidence" value="ECO:0007669"/>
    <property type="project" value="TreeGrafter"/>
</dbReference>
<dbReference type="PANTHER" id="PTHR21666:SF270">
    <property type="entry name" value="MUREIN HYDROLASE ACTIVATOR ENVC"/>
    <property type="match status" value="1"/>
</dbReference>
<evidence type="ECO:0000313" key="4">
    <source>
        <dbReference type="Proteomes" id="UP000076967"/>
    </source>
</evidence>
<evidence type="ECO:0000259" key="2">
    <source>
        <dbReference type="Pfam" id="PF01551"/>
    </source>
</evidence>
<organism evidence="3 4">
    <name type="scientific">Paenibacillus glacialis</name>
    <dbReference type="NCBI Taxonomy" id="494026"/>
    <lineage>
        <taxon>Bacteria</taxon>
        <taxon>Bacillati</taxon>
        <taxon>Bacillota</taxon>
        <taxon>Bacilli</taxon>
        <taxon>Bacillales</taxon>
        <taxon>Paenibacillaceae</taxon>
        <taxon>Paenibacillus</taxon>
    </lineage>
</organism>
<keyword evidence="4" id="KW-1185">Reference proteome</keyword>
<sequence length="268" mass="30386">MDDKSALKQRREERIQELLDYNQLPLDTKKLPKGYPIVQEPDPEAMWKKERGRLHELNGDVKKNHFFSSFIWRLLLSGLLFGLIVGVYRFEQPWAVNVQQYIAQSLNREMDFQAAEAWYVSHFGEVPTIIPIFKESQNDPQKVIASLSLITPMKGNITMPYSVALKGIEITPNGDSNVKQQVKSVATGRVIEVLTDSELGKTLKVQHAGGMVTIYGHLDTTLKINDWIEAGDSLGLLSTTPTEQLPFLYFAILQGQEYIDPTEVMSFD</sequence>
<accession>A0A168PDH6</accession>
<comment type="caution">
    <text evidence="3">The sequence shown here is derived from an EMBL/GenBank/DDBJ whole genome shotgun (WGS) entry which is preliminary data.</text>
</comment>
<dbReference type="AlphaFoldDB" id="A0A168PDH6"/>
<dbReference type="InterPro" id="IPR016047">
    <property type="entry name" value="M23ase_b-sheet_dom"/>
</dbReference>
<keyword evidence="1" id="KW-0472">Membrane</keyword>
<reference evidence="3 4" key="1">
    <citation type="submission" date="2016-03" db="EMBL/GenBank/DDBJ databases">
        <title>Draft genome sequence of Paenibacillus glacialis DSM 22343.</title>
        <authorList>
            <person name="Shin S.-K."/>
            <person name="Yi H."/>
        </authorList>
    </citation>
    <scope>NUCLEOTIDE SEQUENCE [LARGE SCALE GENOMIC DNA]</scope>
    <source>
        <strain evidence="3 4">DSM 22343</strain>
    </source>
</reference>
<dbReference type="EMBL" id="LVJH01000001">
    <property type="protein sequence ID" value="OAB46660.1"/>
    <property type="molecule type" value="Genomic_DNA"/>
</dbReference>
<proteinExistence type="predicted"/>
<dbReference type="OrthoDB" id="2986589at2"/>
<dbReference type="Pfam" id="PF01551">
    <property type="entry name" value="Peptidase_M23"/>
    <property type="match status" value="1"/>
</dbReference>